<name>A0A0F3H9U0_9STRE</name>
<keyword evidence="1" id="KW-0812">Transmembrane</keyword>
<keyword evidence="1" id="KW-0472">Membrane</keyword>
<evidence type="ECO:0000313" key="3">
    <source>
        <dbReference type="Proteomes" id="UP000033405"/>
    </source>
</evidence>
<protein>
    <recommendedName>
        <fullName evidence="4">Bacteriocin immunity protein</fullName>
    </recommendedName>
</protein>
<sequence length="57" mass="6940">MAKKIITIVILYVIMQTCLYPLRGNEWYYVMDALAYFASVYIFVHFNKKWRKSHFKS</sequence>
<proteinExistence type="predicted"/>
<feature type="transmembrane region" description="Helical" evidence="1">
    <location>
        <begin position="5"/>
        <end position="22"/>
    </location>
</feature>
<comment type="caution">
    <text evidence="2">The sequence shown here is derived from an EMBL/GenBank/DDBJ whole genome shotgun (WGS) entry which is preliminary data.</text>
</comment>
<accession>A0A0F3H9U0</accession>
<reference evidence="2 3" key="1">
    <citation type="submission" date="2015-02" db="EMBL/GenBank/DDBJ databases">
        <title>Evolution of amylase-binding proteins of oral streptococcal species.</title>
        <authorList>
            <person name="Haase E.M."/>
        </authorList>
    </citation>
    <scope>NUCLEOTIDE SEQUENCE [LARGE SCALE GENOMIC DNA]</scope>
    <source>
        <strain evidence="2 3">UC6950A</strain>
    </source>
</reference>
<organism evidence="2 3">
    <name type="scientific">Streptococcus infantis</name>
    <dbReference type="NCBI Taxonomy" id="68892"/>
    <lineage>
        <taxon>Bacteria</taxon>
        <taxon>Bacillati</taxon>
        <taxon>Bacillota</taxon>
        <taxon>Bacilli</taxon>
        <taxon>Lactobacillales</taxon>
        <taxon>Streptococcaceae</taxon>
        <taxon>Streptococcus</taxon>
    </lineage>
</organism>
<dbReference type="Proteomes" id="UP000033405">
    <property type="component" value="Unassembled WGS sequence"/>
</dbReference>
<dbReference type="AlphaFoldDB" id="A0A0F3H9U0"/>
<feature type="transmembrane region" description="Helical" evidence="1">
    <location>
        <begin position="28"/>
        <end position="46"/>
    </location>
</feature>
<gene>
    <name evidence="2" type="ORF">TZ96_01604</name>
</gene>
<evidence type="ECO:0008006" key="4">
    <source>
        <dbReference type="Google" id="ProtNLM"/>
    </source>
</evidence>
<dbReference type="PATRIC" id="fig|28037.218.peg.1568"/>
<evidence type="ECO:0000313" key="2">
    <source>
        <dbReference type="EMBL" id="KJU90822.1"/>
    </source>
</evidence>
<keyword evidence="1" id="KW-1133">Transmembrane helix</keyword>
<dbReference type="EMBL" id="JYOV01000021">
    <property type="protein sequence ID" value="KJU90822.1"/>
    <property type="molecule type" value="Genomic_DNA"/>
</dbReference>
<evidence type="ECO:0000256" key="1">
    <source>
        <dbReference type="SAM" id="Phobius"/>
    </source>
</evidence>